<dbReference type="AlphaFoldDB" id="A0A4R8WYD5"/>
<gene>
    <name evidence="2" type="ORF">E3O19_05480</name>
</gene>
<evidence type="ECO:0000259" key="1">
    <source>
        <dbReference type="Pfam" id="PF13302"/>
    </source>
</evidence>
<dbReference type="RefSeq" id="WP_134565948.1">
    <property type="nucleotide sequence ID" value="NZ_SOFP01000027.1"/>
</dbReference>
<dbReference type="InterPro" id="IPR000182">
    <property type="entry name" value="GNAT_dom"/>
</dbReference>
<dbReference type="SUPFAM" id="SSF55729">
    <property type="entry name" value="Acyl-CoA N-acyltransferases (Nat)"/>
    <property type="match status" value="1"/>
</dbReference>
<evidence type="ECO:0000313" key="3">
    <source>
        <dbReference type="Proteomes" id="UP000298412"/>
    </source>
</evidence>
<keyword evidence="3" id="KW-1185">Reference proteome</keyword>
<comment type="caution">
    <text evidence="2">The sequence shown here is derived from an EMBL/GenBank/DDBJ whole genome shotgun (WGS) entry which is preliminary data.</text>
</comment>
<dbReference type="GO" id="GO:0016747">
    <property type="term" value="F:acyltransferase activity, transferring groups other than amino-acyl groups"/>
    <property type="evidence" value="ECO:0007669"/>
    <property type="project" value="InterPro"/>
</dbReference>
<dbReference type="InterPro" id="IPR016181">
    <property type="entry name" value="Acyl_CoA_acyltransferase"/>
</dbReference>
<keyword evidence="2" id="KW-0808">Transferase</keyword>
<accession>A0A4R8WYD5</accession>
<protein>
    <submittedName>
        <fullName evidence="2">N-acetyltransferase</fullName>
    </submittedName>
</protein>
<feature type="domain" description="N-acetyltransferase" evidence="1">
    <location>
        <begin position="4"/>
        <end position="39"/>
    </location>
</feature>
<organism evidence="2 3">
    <name type="scientific">Cryobacterium algoritolerans</name>
    <dbReference type="NCBI Taxonomy" id="1259184"/>
    <lineage>
        <taxon>Bacteria</taxon>
        <taxon>Bacillati</taxon>
        <taxon>Actinomycetota</taxon>
        <taxon>Actinomycetes</taxon>
        <taxon>Micrococcales</taxon>
        <taxon>Microbacteriaceae</taxon>
        <taxon>Cryobacterium</taxon>
    </lineage>
</organism>
<evidence type="ECO:0000313" key="2">
    <source>
        <dbReference type="EMBL" id="TFC17941.1"/>
    </source>
</evidence>
<dbReference type="Proteomes" id="UP000298412">
    <property type="component" value="Unassembled WGS sequence"/>
</dbReference>
<dbReference type="Pfam" id="PF13302">
    <property type="entry name" value="Acetyltransf_3"/>
    <property type="match status" value="1"/>
</dbReference>
<dbReference type="Gene3D" id="3.40.630.30">
    <property type="match status" value="1"/>
</dbReference>
<proteinExistence type="predicted"/>
<name>A0A4R8WYD5_9MICO</name>
<reference evidence="2 3" key="1">
    <citation type="submission" date="2019-03" db="EMBL/GenBank/DDBJ databases">
        <title>Genomics of glacier-inhabiting Cryobacterium strains.</title>
        <authorList>
            <person name="Liu Q."/>
            <person name="Xin Y.-H."/>
        </authorList>
    </citation>
    <scope>NUCLEOTIDE SEQUENCE [LARGE SCALE GENOMIC DNA]</scope>
    <source>
        <strain evidence="2 3">MDT1-3</strain>
    </source>
</reference>
<sequence length="45" mass="4805">MERELGYLIAPSTSWGRGLGTAAARAGVEFGFDGLGVHRWSQHCG</sequence>
<dbReference type="EMBL" id="SOFP01000027">
    <property type="protein sequence ID" value="TFC17941.1"/>
    <property type="molecule type" value="Genomic_DNA"/>
</dbReference>